<dbReference type="Proteomes" id="UP001385809">
    <property type="component" value="Unassembled WGS sequence"/>
</dbReference>
<feature type="domain" description="HTH hxlR-type" evidence="4">
    <location>
        <begin position="11"/>
        <end position="110"/>
    </location>
</feature>
<reference evidence="5 6" key="1">
    <citation type="submission" date="2024-03" db="EMBL/GenBank/DDBJ databases">
        <title>Actinomycetospora sp. OC33-EN08, a novel actinomycete isolated from wild orchid (Aerides multiflora).</title>
        <authorList>
            <person name="Suriyachadkun C."/>
        </authorList>
    </citation>
    <scope>NUCLEOTIDE SEQUENCE [LARGE SCALE GENOMIC DNA]</scope>
    <source>
        <strain evidence="5 6">OC33-EN08</strain>
    </source>
</reference>
<dbReference type="PROSITE" id="PS51118">
    <property type="entry name" value="HTH_HXLR"/>
    <property type="match status" value="1"/>
</dbReference>
<dbReference type="PANTHER" id="PTHR33204">
    <property type="entry name" value="TRANSCRIPTIONAL REGULATOR, MARR FAMILY"/>
    <property type="match status" value="1"/>
</dbReference>
<keyword evidence="2" id="KW-0238">DNA-binding</keyword>
<gene>
    <name evidence="5" type="ORF">WCD74_13895</name>
</gene>
<dbReference type="SUPFAM" id="SSF46785">
    <property type="entry name" value="Winged helix' DNA-binding domain"/>
    <property type="match status" value="1"/>
</dbReference>
<organism evidence="5 6">
    <name type="scientific">Actinomycetospora aurantiaca</name>
    <dbReference type="NCBI Taxonomy" id="3129233"/>
    <lineage>
        <taxon>Bacteria</taxon>
        <taxon>Bacillati</taxon>
        <taxon>Actinomycetota</taxon>
        <taxon>Actinomycetes</taxon>
        <taxon>Pseudonocardiales</taxon>
        <taxon>Pseudonocardiaceae</taxon>
        <taxon>Actinomycetospora</taxon>
    </lineage>
</organism>
<dbReference type="InterPro" id="IPR036390">
    <property type="entry name" value="WH_DNA-bd_sf"/>
</dbReference>
<name>A0ABU8MQD4_9PSEU</name>
<dbReference type="Gene3D" id="1.10.10.10">
    <property type="entry name" value="Winged helix-like DNA-binding domain superfamily/Winged helix DNA-binding domain"/>
    <property type="match status" value="1"/>
</dbReference>
<protein>
    <submittedName>
        <fullName evidence="5">Helix-turn-helix domain-containing protein</fullName>
    </submittedName>
</protein>
<dbReference type="InterPro" id="IPR036388">
    <property type="entry name" value="WH-like_DNA-bd_sf"/>
</dbReference>
<keyword evidence="6" id="KW-1185">Reference proteome</keyword>
<accession>A0ABU8MQD4</accession>
<evidence type="ECO:0000256" key="1">
    <source>
        <dbReference type="ARBA" id="ARBA00023015"/>
    </source>
</evidence>
<dbReference type="Pfam" id="PF01638">
    <property type="entry name" value="HxlR"/>
    <property type="match status" value="1"/>
</dbReference>
<evidence type="ECO:0000313" key="5">
    <source>
        <dbReference type="EMBL" id="MEJ2868860.1"/>
    </source>
</evidence>
<sequence>MVTPSRSRLACATHELIGVIGDRWSVLVLIELGDHGPTRSADLERAVDGVSQKVLTACLRRLEGRGFVARTVEATVPVSVTYELTDFGHSFFAAFTVLRTWADDHVEQLDPDNAPPAR</sequence>
<keyword evidence="1" id="KW-0805">Transcription regulation</keyword>
<evidence type="ECO:0000256" key="3">
    <source>
        <dbReference type="ARBA" id="ARBA00023163"/>
    </source>
</evidence>
<comment type="caution">
    <text evidence="5">The sequence shown here is derived from an EMBL/GenBank/DDBJ whole genome shotgun (WGS) entry which is preliminary data.</text>
</comment>
<dbReference type="PANTHER" id="PTHR33204:SF18">
    <property type="entry name" value="TRANSCRIPTIONAL REGULATORY PROTEIN"/>
    <property type="match status" value="1"/>
</dbReference>
<dbReference type="RefSeq" id="WP_337695441.1">
    <property type="nucleotide sequence ID" value="NZ_JBBEGN010000006.1"/>
</dbReference>
<evidence type="ECO:0000259" key="4">
    <source>
        <dbReference type="PROSITE" id="PS51118"/>
    </source>
</evidence>
<dbReference type="EMBL" id="JBBEGN010000006">
    <property type="protein sequence ID" value="MEJ2868860.1"/>
    <property type="molecule type" value="Genomic_DNA"/>
</dbReference>
<evidence type="ECO:0000313" key="6">
    <source>
        <dbReference type="Proteomes" id="UP001385809"/>
    </source>
</evidence>
<dbReference type="InterPro" id="IPR002577">
    <property type="entry name" value="HTH_HxlR"/>
</dbReference>
<evidence type="ECO:0000256" key="2">
    <source>
        <dbReference type="ARBA" id="ARBA00023125"/>
    </source>
</evidence>
<proteinExistence type="predicted"/>
<keyword evidence="3" id="KW-0804">Transcription</keyword>